<proteinExistence type="predicted"/>
<sequence length="277" mass="30849">MRSCASMRHIPTEMPRDAEIRRFVRARYGLKGTLSLHRAALPWDMLRAPVNVTLSPLFLLIRLGAGLARLCRLPRLGQWLDSRRIFLPSDLSRRLETDLRDFVARLDGKGLGPRASEEEIGAAISSHVETRNAVAEITTSLIVVLAGLLLFHRATPGVISLAGPVAHLRAQAQAIEDFALGSWIGRMWYGLFPAELSTAELLLAGLLLTGAASLVTTFAGLLADPVQLWTGIHHRRLRRMLERLDRKHAPPALEREHLLARAGDLGDLAAWLWRNWR</sequence>
<comment type="caution">
    <text evidence="2">The sequence shown here is derived from an EMBL/GenBank/DDBJ whole genome shotgun (WGS) entry which is preliminary data.</text>
</comment>
<keyword evidence="1" id="KW-0472">Membrane</keyword>
<protein>
    <submittedName>
        <fullName evidence="2">DUF6635 family protein</fullName>
    </submittedName>
</protein>
<accession>A0ABV6I883</accession>
<dbReference type="Proteomes" id="UP001589799">
    <property type="component" value="Unassembled WGS sequence"/>
</dbReference>
<dbReference type="RefSeq" id="WP_377699789.1">
    <property type="nucleotide sequence ID" value="NZ_JBHLWE010000047.1"/>
</dbReference>
<evidence type="ECO:0000256" key="1">
    <source>
        <dbReference type="SAM" id="Phobius"/>
    </source>
</evidence>
<dbReference type="EMBL" id="JBHLWE010000047">
    <property type="protein sequence ID" value="MFC0342187.1"/>
    <property type="molecule type" value="Genomic_DNA"/>
</dbReference>
<feature type="transmembrane region" description="Helical" evidence="1">
    <location>
        <begin position="201"/>
        <end position="230"/>
    </location>
</feature>
<dbReference type="InterPro" id="IPR046575">
    <property type="entry name" value="DUF6635"/>
</dbReference>
<dbReference type="Pfam" id="PF20340">
    <property type="entry name" value="DUF6635"/>
    <property type="match status" value="1"/>
</dbReference>
<feature type="transmembrane region" description="Helical" evidence="1">
    <location>
        <begin position="133"/>
        <end position="151"/>
    </location>
</feature>
<organism evidence="2 3">
    <name type="scientific">Paracoccus niistensis</name>
    <dbReference type="NCBI Taxonomy" id="632935"/>
    <lineage>
        <taxon>Bacteria</taxon>
        <taxon>Pseudomonadati</taxon>
        <taxon>Pseudomonadota</taxon>
        <taxon>Alphaproteobacteria</taxon>
        <taxon>Rhodobacterales</taxon>
        <taxon>Paracoccaceae</taxon>
        <taxon>Paracoccus</taxon>
    </lineage>
</organism>
<keyword evidence="1" id="KW-1133">Transmembrane helix</keyword>
<evidence type="ECO:0000313" key="3">
    <source>
        <dbReference type="Proteomes" id="UP001589799"/>
    </source>
</evidence>
<keyword evidence="1" id="KW-0812">Transmembrane</keyword>
<keyword evidence="3" id="KW-1185">Reference proteome</keyword>
<gene>
    <name evidence="2" type="ORF">ACFFII_15585</name>
</gene>
<reference evidence="2 3" key="1">
    <citation type="submission" date="2024-09" db="EMBL/GenBank/DDBJ databases">
        <authorList>
            <person name="Sun Q."/>
            <person name="Mori K."/>
        </authorList>
    </citation>
    <scope>NUCLEOTIDE SEQUENCE [LARGE SCALE GENOMIC DNA]</scope>
    <source>
        <strain evidence="2 3">KCTC 22789</strain>
    </source>
</reference>
<name>A0ABV6I883_9RHOB</name>
<evidence type="ECO:0000313" key="2">
    <source>
        <dbReference type="EMBL" id="MFC0342187.1"/>
    </source>
</evidence>